<reference evidence="2" key="1">
    <citation type="submission" date="2022-10" db="EMBL/GenBank/DDBJ databases">
        <title>Puccinia triticina Genome sequencing and assembly.</title>
        <authorList>
            <person name="Li C."/>
        </authorList>
    </citation>
    <scope>NUCLEOTIDE SEQUENCE</scope>
    <source>
        <strain evidence="2">Pt15</strain>
    </source>
</reference>
<dbReference type="Proteomes" id="UP001164743">
    <property type="component" value="Chromosome 6A"/>
</dbReference>
<dbReference type="GeneID" id="77810668"/>
<proteinExistence type="predicted"/>
<gene>
    <name evidence="2" type="ORF">PtA15_6A103</name>
</gene>
<sequence>MANRLSNLANLARSSMTGNRQPPEPEGGPTQTQDEDQEAEQPPNLQGGEEAGQLEKGKAKPSKKKKSAHFPAATNCSL</sequence>
<feature type="region of interest" description="Disordered" evidence="1">
    <location>
        <begin position="1"/>
        <end position="78"/>
    </location>
</feature>
<feature type="compositionally biased region" description="Low complexity" evidence="1">
    <location>
        <begin position="69"/>
        <end position="78"/>
    </location>
</feature>
<accession>A0ABY7CNW3</accession>
<evidence type="ECO:0000313" key="3">
    <source>
        <dbReference type="Proteomes" id="UP001164743"/>
    </source>
</evidence>
<dbReference type="EMBL" id="CP110426">
    <property type="protein sequence ID" value="WAQ85475.1"/>
    <property type="molecule type" value="Genomic_DNA"/>
</dbReference>
<feature type="compositionally biased region" description="Basic residues" evidence="1">
    <location>
        <begin position="59"/>
        <end position="68"/>
    </location>
</feature>
<organism evidence="2 3">
    <name type="scientific">Puccinia triticina</name>
    <dbReference type="NCBI Taxonomy" id="208348"/>
    <lineage>
        <taxon>Eukaryota</taxon>
        <taxon>Fungi</taxon>
        <taxon>Dikarya</taxon>
        <taxon>Basidiomycota</taxon>
        <taxon>Pucciniomycotina</taxon>
        <taxon>Pucciniomycetes</taxon>
        <taxon>Pucciniales</taxon>
        <taxon>Pucciniaceae</taxon>
        <taxon>Puccinia</taxon>
    </lineage>
</organism>
<evidence type="ECO:0000256" key="1">
    <source>
        <dbReference type="SAM" id="MobiDB-lite"/>
    </source>
</evidence>
<protein>
    <submittedName>
        <fullName evidence="2">Uncharacterized protein</fullName>
    </submittedName>
</protein>
<dbReference type="RefSeq" id="XP_053021030.1">
    <property type="nucleotide sequence ID" value="XM_053169773.1"/>
</dbReference>
<keyword evidence="3" id="KW-1185">Reference proteome</keyword>
<name>A0ABY7CNW3_9BASI</name>
<feature type="compositionally biased region" description="Polar residues" evidence="1">
    <location>
        <begin position="1"/>
        <end position="20"/>
    </location>
</feature>
<evidence type="ECO:0000313" key="2">
    <source>
        <dbReference type="EMBL" id="WAQ85475.1"/>
    </source>
</evidence>